<dbReference type="AlphaFoldDB" id="A0A3B0WM65"/>
<accession>A0A3B0WM65</accession>
<feature type="domain" description="CobW C-terminal" evidence="2">
    <location>
        <begin position="238"/>
        <end position="320"/>
    </location>
</feature>
<reference evidence="3" key="1">
    <citation type="submission" date="2018-06" db="EMBL/GenBank/DDBJ databases">
        <authorList>
            <person name="Zhirakovskaya E."/>
        </authorList>
    </citation>
    <scope>NUCLEOTIDE SEQUENCE</scope>
</reference>
<name>A0A3B0WM65_9ZZZZ</name>
<dbReference type="Pfam" id="PF07683">
    <property type="entry name" value="CobW_C"/>
    <property type="match status" value="1"/>
</dbReference>
<organism evidence="3">
    <name type="scientific">hydrothermal vent metagenome</name>
    <dbReference type="NCBI Taxonomy" id="652676"/>
    <lineage>
        <taxon>unclassified sequences</taxon>
        <taxon>metagenomes</taxon>
        <taxon>ecological metagenomes</taxon>
    </lineage>
</organism>
<dbReference type="InterPro" id="IPR027417">
    <property type="entry name" value="P-loop_NTPase"/>
</dbReference>
<evidence type="ECO:0000259" key="2">
    <source>
        <dbReference type="Pfam" id="PF07683"/>
    </source>
</evidence>
<evidence type="ECO:0000313" key="3">
    <source>
        <dbReference type="EMBL" id="VAW53620.1"/>
    </source>
</evidence>
<dbReference type="InterPro" id="IPR011629">
    <property type="entry name" value="CobW-like_C"/>
</dbReference>
<dbReference type="SUPFAM" id="SSF90002">
    <property type="entry name" value="Hypothetical protein YjiA, C-terminal domain"/>
    <property type="match status" value="1"/>
</dbReference>
<dbReference type="PANTHER" id="PTHR13748:SF46">
    <property type="entry name" value="ZINC CHAPERONE YEIR"/>
    <property type="match status" value="1"/>
</dbReference>
<sequence>MPSKICNVPTNIISGFLGVGKTTAILNLFSKKSDTTKWAVLVNEFGKVGIDGQVYQSNGIAVKEIPGGCMCCAQGLPLQVAVNRLLRETKPDRLIIESSGVGHPAGVLKTLSSKDFNNVLKLKAGICLLDPEHLINKNYQENDLFNEQLQFADILVANKTDLASAEALQAFQQLASTFKPEKTHIASTTNGQLNTDWLDYKHQPHKQKFSFKALSGTISEASSGTFSETPSKNWQTHTFHYSENTRFDIEALKHWLSTVNILRLKGIVQTAEGYYLLNYSTRQVDVTQLKKNIKQPLNSYIEAIDLDLNIGSLESGIASCITRQP</sequence>
<dbReference type="EMBL" id="UOFD01000064">
    <property type="protein sequence ID" value="VAW53620.1"/>
    <property type="molecule type" value="Genomic_DNA"/>
</dbReference>
<dbReference type="InterPro" id="IPR003495">
    <property type="entry name" value="CobW/HypB/UreG_nucleotide-bd"/>
</dbReference>
<gene>
    <name evidence="3" type="ORF">MNBD_GAMMA06-259</name>
</gene>
<dbReference type="SUPFAM" id="SSF52540">
    <property type="entry name" value="P-loop containing nucleoside triphosphate hydrolases"/>
    <property type="match status" value="1"/>
</dbReference>
<protein>
    <submittedName>
        <fullName evidence="3">Metal chaperone, involved in Zn homeostasis</fullName>
    </submittedName>
</protein>
<evidence type="ECO:0000259" key="1">
    <source>
        <dbReference type="Pfam" id="PF02492"/>
    </source>
</evidence>
<dbReference type="InterPro" id="IPR051316">
    <property type="entry name" value="Zinc-reg_GTPase_activator"/>
</dbReference>
<proteinExistence type="predicted"/>
<dbReference type="PANTHER" id="PTHR13748">
    <property type="entry name" value="COBW-RELATED"/>
    <property type="match status" value="1"/>
</dbReference>
<feature type="domain" description="CobW/HypB/UreG nucleotide-binding" evidence="1">
    <location>
        <begin position="9"/>
        <end position="183"/>
    </location>
</feature>
<dbReference type="Gene3D" id="3.40.50.300">
    <property type="entry name" value="P-loop containing nucleotide triphosphate hydrolases"/>
    <property type="match status" value="1"/>
</dbReference>
<dbReference type="Pfam" id="PF02492">
    <property type="entry name" value="cobW"/>
    <property type="match status" value="1"/>
</dbReference>
<dbReference type="GO" id="GO:0005737">
    <property type="term" value="C:cytoplasm"/>
    <property type="evidence" value="ECO:0007669"/>
    <property type="project" value="TreeGrafter"/>
</dbReference>
<dbReference type="CDD" id="cd03112">
    <property type="entry name" value="CobW-like"/>
    <property type="match status" value="1"/>
</dbReference>